<dbReference type="Gene3D" id="3.30.40.10">
    <property type="entry name" value="Zinc/RING finger domain, C3HC4 (zinc finger)"/>
    <property type="match status" value="1"/>
</dbReference>
<dbReference type="EMBL" id="AP024416">
    <property type="protein sequence ID" value="BCR82718.1"/>
    <property type="molecule type" value="Genomic_DNA"/>
</dbReference>
<keyword evidence="4" id="KW-1185">Reference proteome</keyword>
<feature type="domain" description="RING-type" evidence="2">
    <location>
        <begin position="59"/>
        <end position="101"/>
    </location>
</feature>
<dbReference type="KEGG" id="ache:ACHE_10120S"/>
<dbReference type="GO" id="GO:0006511">
    <property type="term" value="P:ubiquitin-dependent protein catabolic process"/>
    <property type="evidence" value="ECO:0007669"/>
    <property type="project" value="TreeGrafter"/>
</dbReference>
<dbReference type="Pfam" id="PF13639">
    <property type="entry name" value="zf-RING_2"/>
    <property type="match status" value="1"/>
</dbReference>
<protein>
    <recommendedName>
        <fullName evidence="2">RING-type domain-containing protein</fullName>
    </recommendedName>
</protein>
<evidence type="ECO:0000259" key="2">
    <source>
        <dbReference type="PROSITE" id="PS50089"/>
    </source>
</evidence>
<dbReference type="InterPro" id="IPR001841">
    <property type="entry name" value="Znf_RING"/>
</dbReference>
<dbReference type="InterPro" id="IPR051826">
    <property type="entry name" value="E3_ubiquitin-ligase_domain"/>
</dbReference>
<dbReference type="GeneID" id="66977077"/>
<dbReference type="Proteomes" id="UP000637239">
    <property type="component" value="Chromosome 1"/>
</dbReference>
<organism evidence="3 4">
    <name type="scientific">Aspergillus chevalieri</name>
    <name type="common">Eurotium chevalieri</name>
    <dbReference type="NCBI Taxonomy" id="182096"/>
    <lineage>
        <taxon>Eukaryota</taxon>
        <taxon>Fungi</taxon>
        <taxon>Dikarya</taxon>
        <taxon>Ascomycota</taxon>
        <taxon>Pezizomycotina</taxon>
        <taxon>Eurotiomycetes</taxon>
        <taxon>Eurotiomycetidae</taxon>
        <taxon>Eurotiales</taxon>
        <taxon>Aspergillaceae</taxon>
        <taxon>Aspergillus</taxon>
        <taxon>Aspergillus subgen. Aspergillus</taxon>
    </lineage>
</organism>
<evidence type="ECO:0000256" key="1">
    <source>
        <dbReference type="PROSITE-ProRule" id="PRU00175"/>
    </source>
</evidence>
<keyword evidence="1" id="KW-0862">Zinc</keyword>
<dbReference type="PANTHER" id="PTHR22765:SF416">
    <property type="entry name" value="E3 UBIQUITIN-PROTEIN LIGASE GODZILLA"/>
    <property type="match status" value="1"/>
</dbReference>
<dbReference type="InterPro" id="IPR013083">
    <property type="entry name" value="Znf_RING/FYVE/PHD"/>
</dbReference>
<accession>A0A7R7VFD1</accession>
<dbReference type="PROSITE" id="PS50089">
    <property type="entry name" value="ZF_RING_2"/>
    <property type="match status" value="1"/>
</dbReference>
<sequence>MHPFSSVVSTIYTMSDPDVYVPSKTEKGPLHARDVEQARMPCFLGLDYPEDNGQFPETCPLCFDDMTHDSIFRRLPCNHLIHKQCIDKWLCTKDGSCPFCRETFYHLRRPIVVRKSLPEPIDDEDKDELEIGRAAFVLWWKKMLCLKECP</sequence>
<keyword evidence="1" id="KW-0479">Metal-binding</keyword>
<proteinExistence type="predicted"/>
<dbReference type="GO" id="GO:0005737">
    <property type="term" value="C:cytoplasm"/>
    <property type="evidence" value="ECO:0007669"/>
    <property type="project" value="TreeGrafter"/>
</dbReference>
<dbReference type="GO" id="GO:0008270">
    <property type="term" value="F:zinc ion binding"/>
    <property type="evidence" value="ECO:0007669"/>
    <property type="project" value="UniProtKB-KW"/>
</dbReference>
<dbReference type="AlphaFoldDB" id="A0A7R7VFD1"/>
<dbReference type="GO" id="GO:0061630">
    <property type="term" value="F:ubiquitin protein ligase activity"/>
    <property type="evidence" value="ECO:0007669"/>
    <property type="project" value="TreeGrafter"/>
</dbReference>
<dbReference type="RefSeq" id="XP_043131240.1">
    <property type="nucleotide sequence ID" value="XM_043275743.1"/>
</dbReference>
<keyword evidence="1" id="KW-0863">Zinc-finger</keyword>
<evidence type="ECO:0000313" key="4">
    <source>
        <dbReference type="Proteomes" id="UP000637239"/>
    </source>
</evidence>
<reference evidence="3" key="2">
    <citation type="submission" date="2021-02" db="EMBL/GenBank/DDBJ databases">
        <title>Aspergillus chevalieri M1 genome sequence.</title>
        <authorList>
            <person name="Kadooka C."/>
            <person name="Mori K."/>
            <person name="Futagami T."/>
        </authorList>
    </citation>
    <scope>NUCLEOTIDE SEQUENCE</scope>
    <source>
        <strain evidence="3">M1</strain>
    </source>
</reference>
<dbReference type="SMART" id="SM00184">
    <property type="entry name" value="RING"/>
    <property type="match status" value="1"/>
</dbReference>
<dbReference type="SUPFAM" id="SSF57850">
    <property type="entry name" value="RING/U-box"/>
    <property type="match status" value="1"/>
</dbReference>
<name>A0A7R7VFD1_ASPCH</name>
<evidence type="ECO:0000313" key="3">
    <source>
        <dbReference type="EMBL" id="BCR82718.1"/>
    </source>
</evidence>
<dbReference type="PANTHER" id="PTHR22765">
    <property type="entry name" value="RING FINGER AND PROTEASE ASSOCIATED DOMAIN-CONTAINING"/>
    <property type="match status" value="1"/>
</dbReference>
<gene>
    <name evidence="3" type="ORF">ACHE_10120S</name>
</gene>
<reference evidence="3" key="1">
    <citation type="submission" date="2021-01" db="EMBL/GenBank/DDBJ databases">
        <authorList>
            <consortium name="Aspergillus chevalieri M1 genome sequencing consortium"/>
            <person name="Kazuki M."/>
            <person name="Futagami T."/>
        </authorList>
    </citation>
    <scope>NUCLEOTIDE SEQUENCE</scope>
    <source>
        <strain evidence="3">M1</strain>
    </source>
</reference>